<protein>
    <submittedName>
        <fullName evidence="1">Uncharacterized protein</fullName>
    </submittedName>
</protein>
<keyword evidence="2" id="KW-1185">Reference proteome</keyword>
<dbReference type="Proteomes" id="UP000001861">
    <property type="component" value="Unassembled WGS sequence"/>
</dbReference>
<dbReference type="OMA" id="AILQMFK"/>
<dbReference type="GeneID" id="6008798"/>
<sequence>MPSNRDGASGKSDTYVPLTTYAIHQSYGGWQNFMHSHGLKPWDLDDVEEGKRIVEGIKEGHRLDWEEEQKNKGRA</sequence>
<dbReference type="InParanoid" id="A8NBV4"/>
<accession>A8NBV4</accession>
<gene>
    <name evidence="1" type="ORF">CC1G_07701</name>
</gene>
<reference evidence="1 2" key="1">
    <citation type="journal article" date="2010" name="Proc. Natl. Acad. Sci. U.S.A.">
        <title>Insights into evolution of multicellular fungi from the assembled chromosomes of the mushroom Coprinopsis cinerea (Coprinus cinereus).</title>
        <authorList>
            <person name="Stajich J.E."/>
            <person name="Wilke S.K."/>
            <person name="Ahren D."/>
            <person name="Au C.H."/>
            <person name="Birren B.W."/>
            <person name="Borodovsky M."/>
            <person name="Burns C."/>
            <person name="Canback B."/>
            <person name="Casselton L.A."/>
            <person name="Cheng C.K."/>
            <person name="Deng J."/>
            <person name="Dietrich F.S."/>
            <person name="Fargo D.C."/>
            <person name="Farman M.L."/>
            <person name="Gathman A.C."/>
            <person name="Goldberg J."/>
            <person name="Guigo R."/>
            <person name="Hoegger P.J."/>
            <person name="Hooker J.B."/>
            <person name="Huggins A."/>
            <person name="James T.Y."/>
            <person name="Kamada T."/>
            <person name="Kilaru S."/>
            <person name="Kodira C."/>
            <person name="Kues U."/>
            <person name="Kupfer D."/>
            <person name="Kwan H.S."/>
            <person name="Lomsadze A."/>
            <person name="Li W."/>
            <person name="Lilly W.W."/>
            <person name="Ma L.J."/>
            <person name="Mackey A.J."/>
            <person name="Manning G."/>
            <person name="Martin F."/>
            <person name="Muraguchi H."/>
            <person name="Natvig D.O."/>
            <person name="Palmerini H."/>
            <person name="Ramesh M.A."/>
            <person name="Rehmeyer C.J."/>
            <person name="Roe B.A."/>
            <person name="Shenoy N."/>
            <person name="Stanke M."/>
            <person name="Ter-Hovhannisyan V."/>
            <person name="Tunlid A."/>
            <person name="Velagapudi R."/>
            <person name="Vision T.J."/>
            <person name="Zeng Q."/>
            <person name="Zolan M.E."/>
            <person name="Pukkila P.J."/>
        </authorList>
    </citation>
    <scope>NUCLEOTIDE SEQUENCE [LARGE SCALE GENOMIC DNA]</scope>
    <source>
        <strain evidence="2">Okayama-7 / 130 / ATCC MYA-4618 / FGSC 9003</strain>
    </source>
</reference>
<organism evidence="1 2">
    <name type="scientific">Coprinopsis cinerea (strain Okayama-7 / 130 / ATCC MYA-4618 / FGSC 9003)</name>
    <name type="common">Inky cap fungus</name>
    <name type="synonym">Hormographiella aspergillata</name>
    <dbReference type="NCBI Taxonomy" id="240176"/>
    <lineage>
        <taxon>Eukaryota</taxon>
        <taxon>Fungi</taxon>
        <taxon>Dikarya</taxon>
        <taxon>Basidiomycota</taxon>
        <taxon>Agaricomycotina</taxon>
        <taxon>Agaricomycetes</taxon>
        <taxon>Agaricomycetidae</taxon>
        <taxon>Agaricales</taxon>
        <taxon>Agaricineae</taxon>
        <taxon>Psathyrellaceae</taxon>
        <taxon>Coprinopsis</taxon>
    </lineage>
</organism>
<dbReference type="RefSeq" id="XP_001832314.2">
    <property type="nucleotide sequence ID" value="XM_001832262.2"/>
</dbReference>
<comment type="caution">
    <text evidence="1">The sequence shown here is derived from an EMBL/GenBank/DDBJ whole genome shotgun (WGS) entry which is preliminary data.</text>
</comment>
<proteinExistence type="predicted"/>
<dbReference type="HOGENOM" id="CLU_199920_0_0_1"/>
<evidence type="ECO:0000313" key="1">
    <source>
        <dbReference type="EMBL" id="EAU89475.2"/>
    </source>
</evidence>
<dbReference type="KEGG" id="cci:CC1G_07701"/>
<name>A8NBV4_COPC7</name>
<dbReference type="eggNOG" id="ENOG502QXRT">
    <property type="taxonomic scope" value="Eukaryota"/>
</dbReference>
<dbReference type="AlphaFoldDB" id="A8NBV4"/>
<dbReference type="VEuPathDB" id="FungiDB:CC1G_07701"/>
<dbReference type="OrthoDB" id="4232400at2759"/>
<dbReference type="EMBL" id="AACS02000009">
    <property type="protein sequence ID" value="EAU89475.2"/>
    <property type="molecule type" value="Genomic_DNA"/>
</dbReference>
<evidence type="ECO:0000313" key="2">
    <source>
        <dbReference type="Proteomes" id="UP000001861"/>
    </source>
</evidence>